<dbReference type="AlphaFoldDB" id="A0A1G9YQR2"/>
<proteinExistence type="predicted"/>
<accession>A0A1G9YQR2</accession>
<gene>
    <name evidence="1" type="ORF">SAMN05216193_101146</name>
</gene>
<sequence length="81" mass="9280">MRPADNSDMFNGAPDRYDWKLPGKREMYIPCNSYALSSPKLKYADILKPGHIDQDLTRYELHRVWVVEGTVAALLRRSGAL</sequence>
<evidence type="ECO:0008006" key="3">
    <source>
        <dbReference type="Google" id="ProtNLM"/>
    </source>
</evidence>
<dbReference type="Proteomes" id="UP000242957">
    <property type="component" value="Unassembled WGS sequence"/>
</dbReference>
<evidence type="ECO:0000313" key="1">
    <source>
        <dbReference type="EMBL" id="SDN10863.1"/>
    </source>
</evidence>
<keyword evidence="2" id="KW-1185">Reference proteome</keyword>
<dbReference type="STRING" id="198616.SAMN05216193_101146"/>
<evidence type="ECO:0000313" key="2">
    <source>
        <dbReference type="Proteomes" id="UP000242957"/>
    </source>
</evidence>
<dbReference type="Pfam" id="PF07044">
    <property type="entry name" value="DUF1329"/>
    <property type="match status" value="1"/>
</dbReference>
<dbReference type="EMBL" id="FNIJ01000001">
    <property type="protein sequence ID" value="SDN10863.1"/>
    <property type="molecule type" value="Genomic_DNA"/>
</dbReference>
<name>A0A1G9YQR2_9PSED</name>
<dbReference type="InterPro" id="IPR010752">
    <property type="entry name" value="DUF1329"/>
</dbReference>
<protein>
    <recommendedName>
        <fullName evidence="3">DUF1329 domain-containing protein</fullName>
    </recommendedName>
</protein>
<reference evidence="2" key="1">
    <citation type="submission" date="2016-10" db="EMBL/GenBank/DDBJ databases">
        <authorList>
            <person name="Varghese N."/>
            <person name="Submissions S."/>
        </authorList>
    </citation>
    <scope>NUCLEOTIDE SEQUENCE [LARGE SCALE GENOMIC DNA]</scope>
    <source>
        <strain evidence="2">JCM 21621</strain>
    </source>
</reference>
<organism evidence="1 2">
    <name type="scientific">Pseudomonas jinjuensis</name>
    <dbReference type="NCBI Taxonomy" id="198616"/>
    <lineage>
        <taxon>Bacteria</taxon>
        <taxon>Pseudomonadati</taxon>
        <taxon>Pseudomonadota</taxon>
        <taxon>Gammaproteobacteria</taxon>
        <taxon>Pseudomonadales</taxon>
        <taxon>Pseudomonadaceae</taxon>
        <taxon>Pseudomonas</taxon>
    </lineage>
</organism>